<evidence type="ECO:0000256" key="1">
    <source>
        <dbReference type="SAM" id="SignalP"/>
    </source>
</evidence>
<gene>
    <name evidence="2" type="ORF">ACFS1K_13530</name>
</gene>
<dbReference type="PROSITE" id="PS51257">
    <property type="entry name" value="PROKAR_LIPOPROTEIN"/>
    <property type="match status" value="1"/>
</dbReference>
<keyword evidence="1" id="KW-0732">Signal</keyword>
<keyword evidence="3" id="KW-1185">Reference proteome</keyword>
<name>A0ABW5VKF1_9FLAO</name>
<dbReference type="SUPFAM" id="SSF63829">
    <property type="entry name" value="Calcium-dependent phosphotriesterase"/>
    <property type="match status" value="1"/>
</dbReference>
<feature type="signal peptide" evidence="1">
    <location>
        <begin position="1"/>
        <end position="25"/>
    </location>
</feature>
<protein>
    <submittedName>
        <fullName evidence="2">DUF5018 domain-containing protein</fullName>
    </submittedName>
</protein>
<reference evidence="3" key="1">
    <citation type="journal article" date="2019" name="Int. J. Syst. Evol. Microbiol.">
        <title>The Global Catalogue of Microorganisms (GCM) 10K type strain sequencing project: providing services to taxonomists for standard genome sequencing and annotation.</title>
        <authorList>
            <consortium name="The Broad Institute Genomics Platform"/>
            <consortium name="The Broad Institute Genome Sequencing Center for Infectious Disease"/>
            <person name="Wu L."/>
            <person name="Ma J."/>
        </authorList>
    </citation>
    <scope>NUCLEOTIDE SEQUENCE [LARGE SCALE GENOMIC DNA]</scope>
    <source>
        <strain evidence="3">KCTC 52924</strain>
    </source>
</reference>
<evidence type="ECO:0000313" key="3">
    <source>
        <dbReference type="Proteomes" id="UP001597532"/>
    </source>
</evidence>
<dbReference type="EMBL" id="JBHUOK010000030">
    <property type="protein sequence ID" value="MFD2790790.1"/>
    <property type="molecule type" value="Genomic_DNA"/>
</dbReference>
<proteinExistence type="predicted"/>
<feature type="chain" id="PRO_5047345110" evidence="1">
    <location>
        <begin position="26"/>
        <end position="468"/>
    </location>
</feature>
<accession>A0ABW5VKF1</accession>
<organism evidence="2 3">
    <name type="scientific">Arenibacter antarcticus</name>
    <dbReference type="NCBI Taxonomy" id="2040469"/>
    <lineage>
        <taxon>Bacteria</taxon>
        <taxon>Pseudomonadati</taxon>
        <taxon>Bacteroidota</taxon>
        <taxon>Flavobacteriia</taxon>
        <taxon>Flavobacteriales</taxon>
        <taxon>Flavobacteriaceae</taxon>
        <taxon>Arenibacter</taxon>
    </lineage>
</organism>
<dbReference type="RefSeq" id="WP_251806513.1">
    <property type="nucleotide sequence ID" value="NZ_CP166679.1"/>
</dbReference>
<dbReference type="Proteomes" id="UP001597532">
    <property type="component" value="Unassembled WGS sequence"/>
</dbReference>
<sequence>MKDIKLLYLLILAVCLITSCETAQYQEFDNIQESPLLNFIVKKIGESSEYRSLQDASFNDGDTLYIKIPTTDEDPVDLSRLNAYASLAHNAVVTPNIQGEMDFTDVVKITVLDGDKVPYNYHIKVIPVLPKTVFKHIWFKNATDLGIVRTNISGMAVHNDHLFVADFNVWDAGDNTSGVRVYNKLSGSLEKIIPAPTTFTSQVCIDEAGHVLVNRYNIYGAGFMLYLYDTIDSEPELLLNYSEAMGCPVGLGRKISVIGNLKSGKAYVYATTESNDTFYYWEFNNGIPVNVIPTSMKYASAGGDWLFASIQRASLEDDSDHYLTFFQTDGSDPNREQGSRFDILTSGFDIQRLNYANHSYKILDFKVFNIQEDRFLAILEQGFLPWDAFSVKVFEITDHNTLEIQPGDQGYEDFLIFESDIYGGVNYNRWGDIDVDIVGDEAFIYATFPTNESATSGIWAYKMKYNKE</sequence>
<evidence type="ECO:0000313" key="2">
    <source>
        <dbReference type="EMBL" id="MFD2790790.1"/>
    </source>
</evidence>
<comment type="caution">
    <text evidence="2">The sequence shown here is derived from an EMBL/GenBank/DDBJ whole genome shotgun (WGS) entry which is preliminary data.</text>
</comment>